<proteinExistence type="predicted"/>
<evidence type="ECO:0000313" key="1">
    <source>
        <dbReference type="EMBL" id="CAG8464853.1"/>
    </source>
</evidence>
<gene>
    <name evidence="1" type="ORF">AGERDE_LOCUS2441</name>
</gene>
<accession>A0A9N8YYW2</accession>
<dbReference type="AlphaFoldDB" id="A0A9N8YYW2"/>
<reference evidence="1" key="1">
    <citation type="submission" date="2021-06" db="EMBL/GenBank/DDBJ databases">
        <authorList>
            <person name="Kallberg Y."/>
            <person name="Tangrot J."/>
            <person name="Rosling A."/>
        </authorList>
    </citation>
    <scope>NUCLEOTIDE SEQUENCE</scope>
    <source>
        <strain evidence="1">MT106</strain>
    </source>
</reference>
<evidence type="ECO:0000313" key="2">
    <source>
        <dbReference type="Proteomes" id="UP000789831"/>
    </source>
</evidence>
<dbReference type="EMBL" id="CAJVPL010000204">
    <property type="protein sequence ID" value="CAG8464853.1"/>
    <property type="molecule type" value="Genomic_DNA"/>
</dbReference>
<keyword evidence="2" id="KW-1185">Reference proteome</keyword>
<dbReference type="Proteomes" id="UP000789831">
    <property type="component" value="Unassembled WGS sequence"/>
</dbReference>
<sequence>MLFNLATKSRREIINAFDGLGGGTNFCVFGNGNTRFDIFNVNSYGGFNNNLQREALALKNRSSSSIFLTKSFGVDEVVIGSWILNWENMFLVVWILGLSKV</sequence>
<name>A0A9N8YYW2_9GLOM</name>
<comment type="caution">
    <text evidence="1">The sequence shown here is derived from an EMBL/GenBank/DDBJ whole genome shotgun (WGS) entry which is preliminary data.</text>
</comment>
<protein>
    <submittedName>
        <fullName evidence="1">11137_t:CDS:1</fullName>
    </submittedName>
</protein>
<organism evidence="1 2">
    <name type="scientific">Ambispora gerdemannii</name>
    <dbReference type="NCBI Taxonomy" id="144530"/>
    <lineage>
        <taxon>Eukaryota</taxon>
        <taxon>Fungi</taxon>
        <taxon>Fungi incertae sedis</taxon>
        <taxon>Mucoromycota</taxon>
        <taxon>Glomeromycotina</taxon>
        <taxon>Glomeromycetes</taxon>
        <taxon>Archaeosporales</taxon>
        <taxon>Ambisporaceae</taxon>
        <taxon>Ambispora</taxon>
    </lineage>
</organism>